<dbReference type="PANTHER" id="PTHR43415:SF4">
    <property type="entry name" value="N-ACETYLTRANSFERASE DOMAIN-CONTAINING PROTEIN"/>
    <property type="match status" value="1"/>
</dbReference>
<dbReference type="GO" id="GO:0016747">
    <property type="term" value="F:acyltransferase activity, transferring groups other than amino-acyl groups"/>
    <property type="evidence" value="ECO:0007669"/>
    <property type="project" value="InterPro"/>
</dbReference>
<dbReference type="RefSeq" id="WP_006212319.1">
    <property type="nucleotide sequence ID" value="NZ_CP147845.1"/>
</dbReference>
<dbReference type="InterPro" id="IPR016181">
    <property type="entry name" value="Acyl_CoA_acyltransferase"/>
</dbReference>
<dbReference type="STRING" id="59843.A3958_03670"/>
<accession>A0A163FU90</accession>
<protein>
    <submittedName>
        <fullName evidence="2">GCN5 family acetyltransferase</fullName>
    </submittedName>
</protein>
<dbReference type="Proteomes" id="UP000076796">
    <property type="component" value="Unassembled WGS sequence"/>
</dbReference>
<feature type="domain" description="N-acetyltransferase" evidence="1">
    <location>
        <begin position="11"/>
        <end position="179"/>
    </location>
</feature>
<dbReference type="InterPro" id="IPR000182">
    <property type="entry name" value="GNAT_dom"/>
</dbReference>
<comment type="caution">
    <text evidence="2">The sequence shown here is derived from an EMBL/GenBank/DDBJ whole genome shotgun (WGS) entry which is preliminary data.</text>
</comment>
<dbReference type="PROSITE" id="PS51186">
    <property type="entry name" value="GNAT"/>
    <property type="match status" value="1"/>
</dbReference>
<organism evidence="2 3">
    <name type="scientific">Paenibacillus glucanolyticus</name>
    <dbReference type="NCBI Taxonomy" id="59843"/>
    <lineage>
        <taxon>Bacteria</taxon>
        <taxon>Bacillati</taxon>
        <taxon>Bacillota</taxon>
        <taxon>Bacilli</taxon>
        <taxon>Bacillales</taxon>
        <taxon>Paenibacillaceae</taxon>
        <taxon>Paenibacillus</taxon>
    </lineage>
</organism>
<evidence type="ECO:0000259" key="1">
    <source>
        <dbReference type="PROSITE" id="PS51186"/>
    </source>
</evidence>
<sequence>MQKIRLEGSKVTLRSRKPDDTPVLYNLIYGTENPEWKKFDAPYFPLKKISYEIFETQWNADFETDQFPGDLLIEANGQTIGIVTFYWEHEASRWLEAGILIYDPSHWSGGYGTEALSLWIECLFQHLNIARVGITTWSGNPRMMRCAEKVGMQLEGRMRKCRYYAGVYYDSIRMGILREEWEAQKAACVTASNDPSTKTSGVHAE</sequence>
<keyword evidence="3" id="KW-1185">Reference proteome</keyword>
<dbReference type="PANTHER" id="PTHR43415">
    <property type="entry name" value="SPERMIDINE N(1)-ACETYLTRANSFERASE"/>
    <property type="match status" value="1"/>
</dbReference>
<gene>
    <name evidence="2" type="ORF">AWU65_31405</name>
</gene>
<dbReference type="Gene3D" id="3.40.630.30">
    <property type="match status" value="1"/>
</dbReference>
<dbReference type="EMBL" id="LWMH01000002">
    <property type="protein sequence ID" value="KZS44560.1"/>
    <property type="molecule type" value="Genomic_DNA"/>
</dbReference>
<evidence type="ECO:0000313" key="2">
    <source>
        <dbReference type="EMBL" id="KZS44560.1"/>
    </source>
</evidence>
<dbReference type="GeneID" id="97553748"/>
<dbReference type="Pfam" id="PF13302">
    <property type="entry name" value="Acetyltransf_3"/>
    <property type="match status" value="1"/>
</dbReference>
<evidence type="ECO:0000313" key="3">
    <source>
        <dbReference type="Proteomes" id="UP000076796"/>
    </source>
</evidence>
<keyword evidence="2" id="KW-0808">Transferase</keyword>
<dbReference type="OrthoDB" id="9795206at2"/>
<name>A0A163FU90_9BACL</name>
<dbReference type="SUPFAM" id="SSF55729">
    <property type="entry name" value="Acyl-CoA N-acyltransferases (Nat)"/>
    <property type="match status" value="1"/>
</dbReference>
<dbReference type="AlphaFoldDB" id="A0A163FU90"/>
<reference evidence="2" key="1">
    <citation type="journal article" date="2016" name="Genome Announc.">
        <title>Draft genomes of two strains of Paenibacillus glucanolyticus with capability to degrade lignocellulose.</title>
        <authorList>
            <person name="Mathews S.L."/>
            <person name="Pawlak J."/>
            <person name="Grunden A.M."/>
        </authorList>
    </citation>
    <scope>NUCLEOTIDE SEQUENCE [LARGE SCALE GENOMIC DNA]</scope>
    <source>
        <strain evidence="2">SLM1</strain>
    </source>
</reference>
<proteinExistence type="predicted"/>